<evidence type="ECO:0000256" key="4">
    <source>
        <dbReference type="ARBA" id="ARBA00023239"/>
    </source>
</evidence>
<dbReference type="PANTHER" id="PTHR43525">
    <property type="entry name" value="PROTEIN MALY"/>
    <property type="match status" value="1"/>
</dbReference>
<name>A0A2C6DKM3_9GAMM</name>
<dbReference type="GO" id="GO:0047804">
    <property type="term" value="F:cysteine-S-conjugate beta-lyase activity"/>
    <property type="evidence" value="ECO:0007669"/>
    <property type="project" value="UniProtKB-EC"/>
</dbReference>
<evidence type="ECO:0000313" key="10">
    <source>
        <dbReference type="Proteomes" id="UP000373449"/>
    </source>
</evidence>
<dbReference type="Proteomes" id="UP000224974">
    <property type="component" value="Unassembled WGS sequence"/>
</dbReference>
<dbReference type="Gene3D" id="3.90.1150.10">
    <property type="entry name" value="Aspartate Aminotransferase, domain 1"/>
    <property type="match status" value="1"/>
</dbReference>
<accession>A0A2C6DKM3</accession>
<evidence type="ECO:0000259" key="6">
    <source>
        <dbReference type="Pfam" id="PF00155"/>
    </source>
</evidence>
<organism evidence="7 9">
    <name type="scientific">Budvicia aquatica</name>
    <dbReference type="NCBI Taxonomy" id="82979"/>
    <lineage>
        <taxon>Bacteria</taxon>
        <taxon>Pseudomonadati</taxon>
        <taxon>Pseudomonadota</taxon>
        <taxon>Gammaproteobacteria</taxon>
        <taxon>Enterobacterales</taxon>
        <taxon>Budviciaceae</taxon>
        <taxon>Budvicia</taxon>
    </lineage>
</organism>
<feature type="domain" description="Aminotransferase class I/classII large" evidence="6">
    <location>
        <begin position="27"/>
        <end position="370"/>
    </location>
</feature>
<dbReference type="InterPro" id="IPR051798">
    <property type="entry name" value="Class-II_PLP-Dep_Aminotrans"/>
</dbReference>
<evidence type="ECO:0000256" key="1">
    <source>
        <dbReference type="ARBA" id="ARBA00001933"/>
    </source>
</evidence>
<dbReference type="CDD" id="cd00609">
    <property type="entry name" value="AAT_like"/>
    <property type="match status" value="1"/>
</dbReference>
<dbReference type="PANTHER" id="PTHR43525:SF1">
    <property type="entry name" value="PROTEIN MALY"/>
    <property type="match status" value="1"/>
</dbReference>
<reference evidence="8 10" key="3">
    <citation type="submission" date="2019-03" db="EMBL/GenBank/DDBJ databases">
        <authorList>
            <consortium name="Pathogen Informatics"/>
        </authorList>
    </citation>
    <scope>NUCLEOTIDE SEQUENCE [LARGE SCALE GENOMIC DNA]</scope>
    <source>
        <strain evidence="8 10">NCTC12282</strain>
    </source>
</reference>
<dbReference type="InterPro" id="IPR027619">
    <property type="entry name" value="C-S_lyase_PatB-like"/>
</dbReference>
<proteinExistence type="inferred from homology"/>
<dbReference type="InterPro" id="IPR015421">
    <property type="entry name" value="PyrdxlP-dep_Trfase_major"/>
</dbReference>
<dbReference type="Proteomes" id="UP000373449">
    <property type="component" value="Unassembled WGS sequence"/>
</dbReference>
<dbReference type="RefSeq" id="WP_029094264.1">
    <property type="nucleotide sequence ID" value="NZ_CAADJA010000002.1"/>
</dbReference>
<evidence type="ECO:0000256" key="5">
    <source>
        <dbReference type="ARBA" id="ARBA00037974"/>
    </source>
</evidence>
<dbReference type="EMBL" id="CAADJA010000002">
    <property type="protein sequence ID" value="VFS50681.1"/>
    <property type="molecule type" value="Genomic_DNA"/>
</dbReference>
<dbReference type="AlphaFoldDB" id="A0A2C6DKM3"/>
<dbReference type="OrthoDB" id="3224382at2"/>
<sequence>MALNFEPYVERRHTDSDKWHKYEGKEIIPLWVADSDFKSPPAVIDALQKRVAHGVFGYGFPSPELIDVFIQRIKQRYQWEIKPEWLVFLPGMVCGLNLSIRALTTPEQSSIAPHPIYPPFMKAARAADRHQISAPIKLQGKRWVLDLDAAEQQLTGAERLLLLCNPHNPGGTIYRRNELLAQLDFAQRHNLIVCSDEIHCDLILEPGLEHIPFATLSEDAAQRSVTLMAPSKTFNIAGLGATIAIIPNVSLRNRFTDARAGIIPSVDILAYVAATAAYKDGEQWLKEQLDYLRANRDLTMERINAIPGLKLMPVEATYLAWIDASALPVANPHAFFEQAGVGLSPGSDFGNPHFVRLNFACHRDLLERALDLMAKAVANLPVSA</sequence>
<dbReference type="SUPFAM" id="SSF53383">
    <property type="entry name" value="PLP-dependent transferases"/>
    <property type="match status" value="1"/>
</dbReference>
<keyword evidence="9" id="KW-1185">Reference proteome</keyword>
<comment type="similarity">
    <text evidence="5">Belongs to the class-II pyridoxal-phosphate-dependent aminotransferase family. MalY/PatB cystathionine beta-lyase subfamily.</text>
</comment>
<keyword evidence="4 7" id="KW-0456">Lyase</keyword>
<evidence type="ECO:0000313" key="8">
    <source>
        <dbReference type="EMBL" id="VFS50681.1"/>
    </source>
</evidence>
<dbReference type="InterPro" id="IPR015422">
    <property type="entry name" value="PyrdxlP-dep_Trfase_small"/>
</dbReference>
<dbReference type="EMBL" id="PDDX01000001">
    <property type="protein sequence ID" value="PHI30858.1"/>
    <property type="molecule type" value="Genomic_DNA"/>
</dbReference>
<comment type="cofactor">
    <cofactor evidence="1">
        <name>pyridoxal 5'-phosphate</name>
        <dbReference type="ChEBI" id="CHEBI:597326"/>
    </cofactor>
</comment>
<dbReference type="InterPro" id="IPR004839">
    <property type="entry name" value="Aminotransferase_I/II_large"/>
</dbReference>
<evidence type="ECO:0000256" key="2">
    <source>
        <dbReference type="ARBA" id="ARBA00012224"/>
    </source>
</evidence>
<evidence type="ECO:0000256" key="3">
    <source>
        <dbReference type="ARBA" id="ARBA00022898"/>
    </source>
</evidence>
<gene>
    <name evidence="8" type="primary">patB_4</name>
    <name evidence="7" type="ORF">CRN84_16700</name>
    <name evidence="8" type="ORF">NCTC12282_04631</name>
</gene>
<keyword evidence="3" id="KW-0663">Pyridoxal phosphate</keyword>
<dbReference type="GO" id="GO:0030170">
    <property type="term" value="F:pyridoxal phosphate binding"/>
    <property type="evidence" value="ECO:0007669"/>
    <property type="project" value="InterPro"/>
</dbReference>
<dbReference type="NCBIfam" id="TIGR04350">
    <property type="entry name" value="C_S_lyase_PatB"/>
    <property type="match status" value="1"/>
</dbReference>
<dbReference type="InterPro" id="IPR015424">
    <property type="entry name" value="PyrdxlP-dep_Trfase"/>
</dbReference>
<reference evidence="7" key="1">
    <citation type="submission" date="2017-09" db="EMBL/GenBank/DDBJ databases">
        <title>FDA dAtabase for Regulatory Grade micrObial Sequences (FDA-ARGOS): Supporting development and validation of Infectious Disease Dx tests.</title>
        <authorList>
            <person name="Minogue T."/>
            <person name="Wolcott M."/>
            <person name="Wasieloski L."/>
            <person name="Aguilar W."/>
            <person name="Moore D."/>
            <person name="Tallon L.J."/>
            <person name="Sadzewicz L."/>
            <person name="Ott S."/>
            <person name="Zhao X."/>
            <person name="Nagaraj S."/>
            <person name="Vavikolanu K."/>
            <person name="Aluvathingal J."/>
            <person name="Nadendla S."/>
            <person name="Sichtig H."/>
        </authorList>
    </citation>
    <scope>NUCLEOTIDE SEQUENCE</scope>
    <source>
        <strain evidence="7">FDAARGOS_387</strain>
    </source>
</reference>
<evidence type="ECO:0000313" key="9">
    <source>
        <dbReference type="Proteomes" id="UP000224974"/>
    </source>
</evidence>
<dbReference type="Gene3D" id="3.40.640.10">
    <property type="entry name" value="Type I PLP-dependent aspartate aminotransferase-like (Major domain)"/>
    <property type="match status" value="1"/>
</dbReference>
<evidence type="ECO:0000313" key="7">
    <source>
        <dbReference type="EMBL" id="PHI30858.1"/>
    </source>
</evidence>
<dbReference type="EC" id="4.4.1.13" evidence="2"/>
<dbReference type="Pfam" id="PF00155">
    <property type="entry name" value="Aminotran_1_2"/>
    <property type="match status" value="1"/>
</dbReference>
<reference evidence="9" key="2">
    <citation type="submission" date="2017-09" db="EMBL/GenBank/DDBJ databases">
        <title>FDA dAtabase for Regulatory Grade micrObial Sequences (FDA-ARGOS): Supporting development and validation of Infectious Disease Dx tests.</title>
        <authorList>
            <person name="Minogue T."/>
            <person name="Wolcott M."/>
            <person name="Wasieloski L."/>
            <person name="Aguilar W."/>
            <person name="Moore D."/>
            <person name="Tallon L."/>
            <person name="Sadzewicz L."/>
            <person name="Ott S."/>
            <person name="Zhao X."/>
            <person name="Nagaraj S."/>
            <person name="Vavikolanu K."/>
            <person name="Aluvathingal J."/>
            <person name="Nadendla S."/>
            <person name="Sichtig H."/>
        </authorList>
    </citation>
    <scope>NUCLEOTIDE SEQUENCE [LARGE SCALE GENOMIC DNA]</scope>
    <source>
        <strain evidence="9">FDAARGOS_387</strain>
    </source>
</reference>
<dbReference type="STRING" id="1111728.GCA_000427805_01147"/>
<protein>
    <recommendedName>
        <fullName evidence="2">cysteine-S-conjugate beta-lyase</fullName>
        <ecNumber evidence="2">4.4.1.13</ecNumber>
    </recommendedName>
</protein>